<gene>
    <name evidence="1" type="ORF">V8G54_007830</name>
</gene>
<reference evidence="1 2" key="1">
    <citation type="journal article" date="2023" name="Life. Sci Alliance">
        <title>Evolutionary insights into 3D genome organization and epigenetic landscape of Vigna mungo.</title>
        <authorList>
            <person name="Junaid A."/>
            <person name="Singh B."/>
            <person name="Bhatia S."/>
        </authorList>
    </citation>
    <scope>NUCLEOTIDE SEQUENCE [LARGE SCALE GENOMIC DNA]</scope>
    <source>
        <strain evidence="1">Urdbean</strain>
    </source>
</reference>
<evidence type="ECO:0000313" key="1">
    <source>
        <dbReference type="EMBL" id="WVZ20508.1"/>
    </source>
</evidence>
<keyword evidence="2" id="KW-1185">Reference proteome</keyword>
<dbReference type="AlphaFoldDB" id="A0AAQ3S8M8"/>
<protein>
    <submittedName>
        <fullName evidence="1">Uncharacterized protein</fullName>
    </submittedName>
</protein>
<dbReference type="Proteomes" id="UP001374535">
    <property type="component" value="Chromosome 2"/>
</dbReference>
<sequence>MTEPQCNYYNNIIRENNPKAASWIDQIPRQQFTLAYDEGRRWAHLTTNLAELINSVLKKTRNLPISSIVLATYTRCNSFIIGRGKQITAMISVGHVYSENATKVLHDANSKSNTHRVVEFDRNTTRFRVEEMVNPREI</sequence>
<dbReference type="EMBL" id="CP144699">
    <property type="protein sequence ID" value="WVZ20508.1"/>
    <property type="molecule type" value="Genomic_DNA"/>
</dbReference>
<name>A0AAQ3S8M8_VIGMU</name>
<organism evidence="1 2">
    <name type="scientific">Vigna mungo</name>
    <name type="common">Black gram</name>
    <name type="synonym">Phaseolus mungo</name>
    <dbReference type="NCBI Taxonomy" id="3915"/>
    <lineage>
        <taxon>Eukaryota</taxon>
        <taxon>Viridiplantae</taxon>
        <taxon>Streptophyta</taxon>
        <taxon>Embryophyta</taxon>
        <taxon>Tracheophyta</taxon>
        <taxon>Spermatophyta</taxon>
        <taxon>Magnoliopsida</taxon>
        <taxon>eudicotyledons</taxon>
        <taxon>Gunneridae</taxon>
        <taxon>Pentapetalae</taxon>
        <taxon>rosids</taxon>
        <taxon>fabids</taxon>
        <taxon>Fabales</taxon>
        <taxon>Fabaceae</taxon>
        <taxon>Papilionoideae</taxon>
        <taxon>50 kb inversion clade</taxon>
        <taxon>NPAAA clade</taxon>
        <taxon>indigoferoid/millettioid clade</taxon>
        <taxon>Phaseoleae</taxon>
        <taxon>Vigna</taxon>
    </lineage>
</organism>
<proteinExistence type="predicted"/>
<evidence type="ECO:0000313" key="2">
    <source>
        <dbReference type="Proteomes" id="UP001374535"/>
    </source>
</evidence>
<accession>A0AAQ3S8M8</accession>